<organism evidence="2 3">
    <name type="scientific">Bombardia bombarda</name>
    <dbReference type="NCBI Taxonomy" id="252184"/>
    <lineage>
        <taxon>Eukaryota</taxon>
        <taxon>Fungi</taxon>
        <taxon>Dikarya</taxon>
        <taxon>Ascomycota</taxon>
        <taxon>Pezizomycotina</taxon>
        <taxon>Sordariomycetes</taxon>
        <taxon>Sordariomycetidae</taxon>
        <taxon>Sordariales</taxon>
        <taxon>Lasiosphaeriaceae</taxon>
        <taxon>Bombardia</taxon>
    </lineage>
</organism>
<evidence type="ECO:0000313" key="3">
    <source>
        <dbReference type="Proteomes" id="UP001174934"/>
    </source>
</evidence>
<evidence type="ECO:0000256" key="1">
    <source>
        <dbReference type="SAM" id="MobiDB-lite"/>
    </source>
</evidence>
<gene>
    <name evidence="2" type="ORF">B0T17DRAFT_6446</name>
</gene>
<protein>
    <submittedName>
        <fullName evidence="2">Uncharacterized protein</fullName>
    </submittedName>
</protein>
<dbReference type="AlphaFoldDB" id="A0AA40CEH3"/>
<feature type="compositionally biased region" description="Polar residues" evidence="1">
    <location>
        <begin position="263"/>
        <end position="282"/>
    </location>
</feature>
<comment type="caution">
    <text evidence="2">The sequence shown here is derived from an EMBL/GenBank/DDBJ whole genome shotgun (WGS) entry which is preliminary data.</text>
</comment>
<feature type="compositionally biased region" description="Low complexity" evidence="1">
    <location>
        <begin position="101"/>
        <end position="115"/>
    </location>
</feature>
<sequence>MDPRQPPPQLPFSRNAASPFGRPSFPPPPPPTTTSAQPSYTPASHPGPHPASSHPSSASPAFSDPHSRKPSDPPPYYSSARQYPPEPGPMPPSTHSHSRHPSSSSITSGPPMSRGMPPPTSPPQQQGQGPNAHQMGGPYGLPPPRPPQISVGPPTAFPRGRELPSLDTLPRTGGSGSSMSISSMLGGPPPARDTIAPPQYVPAPSSTAPGPPPYSQAIHASPRMHTTAAPTEFGPFRRPQTPERHRLYENRDQRANAAASPQGAYSTTPEVQRYGTPQTYSQRGPPLTAAEQAREQVRVSGNAVPPRPNSQPKSFPGVAPPRQMEMNRPPPNEIYGHREELRPSEEYNPERPIRVLKYEDPRYVAERERHERELMERDMEFRERENRERTMSGSDAGRPHTVHQAEYTRQIEQRAPQYNRPPDLREQGHWPRPGFEQSRAPYDPAAHPPRHQDYPSTTAPHFNGQPAYAPAPADRYPPSSHPSHQHSIPPRAQLLQGGQPMSPQTDRG</sequence>
<name>A0AA40CEH3_9PEZI</name>
<feature type="region of interest" description="Disordered" evidence="1">
    <location>
        <begin position="1"/>
        <end position="218"/>
    </location>
</feature>
<accession>A0AA40CEH3</accession>
<feature type="compositionally biased region" description="Low complexity" evidence="1">
    <location>
        <begin position="177"/>
        <end position="186"/>
    </location>
</feature>
<reference evidence="2" key="1">
    <citation type="submission" date="2023-06" db="EMBL/GenBank/DDBJ databases">
        <title>Genome-scale phylogeny and comparative genomics of the fungal order Sordariales.</title>
        <authorList>
            <consortium name="Lawrence Berkeley National Laboratory"/>
            <person name="Hensen N."/>
            <person name="Bonometti L."/>
            <person name="Westerberg I."/>
            <person name="Brannstrom I.O."/>
            <person name="Guillou S."/>
            <person name="Cros-Aarteil S."/>
            <person name="Calhoun S."/>
            <person name="Haridas S."/>
            <person name="Kuo A."/>
            <person name="Mondo S."/>
            <person name="Pangilinan J."/>
            <person name="Riley R."/>
            <person name="LaButti K."/>
            <person name="Andreopoulos B."/>
            <person name="Lipzen A."/>
            <person name="Chen C."/>
            <person name="Yanf M."/>
            <person name="Daum C."/>
            <person name="Ng V."/>
            <person name="Clum A."/>
            <person name="Steindorff A."/>
            <person name="Ohm R."/>
            <person name="Martin F."/>
            <person name="Silar P."/>
            <person name="Natvig D."/>
            <person name="Lalanne C."/>
            <person name="Gautier V."/>
            <person name="Ament-velasquez S.L."/>
            <person name="Kruys A."/>
            <person name="Hutchinson M.I."/>
            <person name="Powell A.J."/>
            <person name="Barry K."/>
            <person name="Miller A.N."/>
            <person name="Grigoriev I.V."/>
            <person name="Debuchy R."/>
            <person name="Gladieux P."/>
            <person name="Thoren M.H."/>
            <person name="Johannesson H."/>
        </authorList>
    </citation>
    <scope>NUCLEOTIDE SEQUENCE</scope>
    <source>
        <strain evidence="2">SMH3391-2</strain>
    </source>
</reference>
<feature type="compositionally biased region" description="Polar residues" evidence="1">
    <location>
        <begin position="499"/>
        <end position="508"/>
    </location>
</feature>
<feature type="compositionally biased region" description="Basic and acidic residues" evidence="1">
    <location>
        <begin position="335"/>
        <end position="352"/>
    </location>
</feature>
<evidence type="ECO:0000313" key="2">
    <source>
        <dbReference type="EMBL" id="KAK0634433.1"/>
    </source>
</evidence>
<proteinExistence type="predicted"/>
<dbReference type="Proteomes" id="UP001174934">
    <property type="component" value="Unassembled WGS sequence"/>
</dbReference>
<dbReference type="EMBL" id="JAULSR010000001">
    <property type="protein sequence ID" value="KAK0634433.1"/>
    <property type="molecule type" value="Genomic_DNA"/>
</dbReference>
<feature type="compositionally biased region" description="Pro residues" evidence="1">
    <location>
        <begin position="1"/>
        <end position="10"/>
    </location>
</feature>
<keyword evidence="3" id="KW-1185">Reference proteome</keyword>
<feature type="region of interest" description="Disordered" evidence="1">
    <location>
        <begin position="367"/>
        <end position="508"/>
    </location>
</feature>
<feature type="region of interest" description="Disordered" evidence="1">
    <location>
        <begin position="252"/>
        <end position="352"/>
    </location>
</feature>
<feature type="compositionally biased region" description="Low complexity" evidence="1">
    <location>
        <begin position="33"/>
        <end position="64"/>
    </location>
</feature>
<feature type="compositionally biased region" description="Basic and acidic residues" evidence="1">
    <location>
        <begin position="367"/>
        <end position="390"/>
    </location>
</feature>
<feature type="compositionally biased region" description="Low complexity" evidence="1">
    <location>
        <begin position="466"/>
        <end position="490"/>
    </location>
</feature>